<dbReference type="AlphaFoldDB" id="A0A0L6UN83"/>
<dbReference type="Proteomes" id="UP000037035">
    <property type="component" value="Unassembled WGS sequence"/>
</dbReference>
<accession>A0A0L6UN83</accession>
<gene>
    <name evidence="1" type="ORF">VP01_4655g2</name>
</gene>
<name>A0A0L6UN83_9BASI</name>
<dbReference type="EMBL" id="LAVV01009785">
    <property type="protein sequence ID" value="KNZ49993.1"/>
    <property type="molecule type" value="Genomic_DNA"/>
</dbReference>
<dbReference type="STRING" id="27349.A0A0L6UN83"/>
<reference evidence="1 2" key="1">
    <citation type="submission" date="2015-08" db="EMBL/GenBank/DDBJ databases">
        <title>Next Generation Sequencing and Analysis of the Genome of Puccinia sorghi L Schw, the Causal Agent of Maize Common Rust.</title>
        <authorList>
            <person name="Rochi L."/>
            <person name="Burguener G."/>
            <person name="Darino M."/>
            <person name="Turjanski A."/>
            <person name="Kreff E."/>
            <person name="Dieguez M.J."/>
            <person name="Sacco F."/>
        </authorList>
    </citation>
    <scope>NUCLEOTIDE SEQUENCE [LARGE SCALE GENOMIC DNA]</scope>
    <source>
        <strain evidence="1 2">RO10H11247</strain>
    </source>
</reference>
<comment type="caution">
    <text evidence="1">The sequence shown here is derived from an EMBL/GenBank/DDBJ whole genome shotgun (WGS) entry which is preliminary data.</text>
</comment>
<dbReference type="InterPro" id="IPR011005">
    <property type="entry name" value="Dihydropteroate_synth-like_sf"/>
</dbReference>
<dbReference type="OrthoDB" id="615426at2759"/>
<evidence type="ECO:0000313" key="1">
    <source>
        <dbReference type="EMBL" id="KNZ49993.1"/>
    </source>
</evidence>
<feature type="non-terminal residue" evidence="1">
    <location>
        <position position="128"/>
    </location>
</feature>
<keyword evidence="2" id="KW-1185">Reference proteome</keyword>
<organism evidence="1 2">
    <name type="scientific">Puccinia sorghi</name>
    <dbReference type="NCBI Taxonomy" id="27349"/>
    <lineage>
        <taxon>Eukaryota</taxon>
        <taxon>Fungi</taxon>
        <taxon>Dikarya</taxon>
        <taxon>Basidiomycota</taxon>
        <taxon>Pucciniomycotina</taxon>
        <taxon>Pucciniomycetes</taxon>
        <taxon>Pucciniales</taxon>
        <taxon>Pucciniaceae</taxon>
        <taxon>Puccinia</taxon>
    </lineage>
</organism>
<proteinExistence type="predicted"/>
<dbReference type="VEuPathDB" id="FungiDB:VP01_4655g2"/>
<dbReference type="SUPFAM" id="SSF51717">
    <property type="entry name" value="Dihydropteroate synthetase-like"/>
    <property type="match status" value="1"/>
</dbReference>
<protein>
    <submittedName>
        <fullName evidence="1">Uncharacterized protein</fullName>
    </submittedName>
</protein>
<evidence type="ECO:0000313" key="2">
    <source>
        <dbReference type="Proteomes" id="UP000037035"/>
    </source>
</evidence>
<dbReference type="Gene3D" id="3.20.20.20">
    <property type="entry name" value="Dihydropteroate synthase-like"/>
    <property type="match status" value="1"/>
</dbReference>
<sequence length="128" mass="13751">APKSVKMILENLLGDTADGGHVRKLHQISAAGWRNLDLTSLTYLMSVVNCTPDSFSDGGVSLVPKDAVRNLLEHVGGRSNRYCTDDAGDWDAPVAPPGGLPNQHCNFSRSNQGWGNNFEQLCGTTLRG</sequence>
<feature type="non-terminal residue" evidence="1">
    <location>
        <position position="1"/>
    </location>
</feature>